<evidence type="ECO:0000313" key="2">
    <source>
        <dbReference type="Proteomes" id="UP000297706"/>
    </source>
</evidence>
<dbReference type="AlphaFoldDB" id="A0A4Y9VSB6"/>
<dbReference type="EMBL" id="PQVH01000008">
    <property type="protein sequence ID" value="TFW71491.1"/>
    <property type="molecule type" value="Genomic_DNA"/>
</dbReference>
<reference evidence="1 2" key="1">
    <citation type="submission" date="2018-02" db="EMBL/GenBank/DDBJ databases">
        <title>A novel lanthanide dependent methylotroph, Methylotenera sp. La3113.</title>
        <authorList>
            <person name="Lv H."/>
            <person name="Tani A."/>
        </authorList>
    </citation>
    <scope>NUCLEOTIDE SEQUENCE [LARGE SCALE GENOMIC DNA]</scope>
    <source>
        <strain evidence="1 2">La3113</strain>
    </source>
</reference>
<proteinExistence type="predicted"/>
<comment type="caution">
    <text evidence="1">The sequence shown here is derived from an EMBL/GenBank/DDBJ whole genome shotgun (WGS) entry which is preliminary data.</text>
</comment>
<protein>
    <submittedName>
        <fullName evidence="1">Bifunctional DNA primase/helicase</fullName>
    </submittedName>
</protein>
<name>A0A4Y9VSB6_9PROT</name>
<dbReference type="Gene3D" id="3.40.1360.10">
    <property type="match status" value="1"/>
</dbReference>
<keyword evidence="1" id="KW-0547">Nucleotide-binding</keyword>
<keyword evidence="1" id="KW-0347">Helicase</keyword>
<accession>A0A4Y9VSB6</accession>
<dbReference type="GO" id="GO:0004386">
    <property type="term" value="F:helicase activity"/>
    <property type="evidence" value="ECO:0007669"/>
    <property type="project" value="UniProtKB-KW"/>
</dbReference>
<dbReference type="InterPro" id="IPR034154">
    <property type="entry name" value="TOPRIM_DnaG/twinkle"/>
</dbReference>
<dbReference type="CDD" id="cd01029">
    <property type="entry name" value="TOPRIM_primases"/>
    <property type="match status" value="1"/>
</dbReference>
<keyword evidence="1" id="KW-0067">ATP-binding</keyword>
<evidence type="ECO:0000313" key="1">
    <source>
        <dbReference type="EMBL" id="TFW71491.1"/>
    </source>
</evidence>
<organism evidence="1 2">
    <name type="scientific">Methylotenera oryzisoli</name>
    <dbReference type="NCBI Taxonomy" id="2080758"/>
    <lineage>
        <taxon>Bacteria</taxon>
        <taxon>Pseudomonadati</taxon>
        <taxon>Pseudomonadota</taxon>
        <taxon>Betaproteobacteria</taxon>
        <taxon>Nitrosomonadales</taxon>
        <taxon>Methylophilaceae</taxon>
        <taxon>Methylotenera</taxon>
    </lineage>
</organism>
<dbReference type="Proteomes" id="UP000297706">
    <property type="component" value="Unassembled WGS sequence"/>
</dbReference>
<keyword evidence="2" id="KW-1185">Reference proteome</keyword>
<keyword evidence="1" id="KW-0378">Hydrolase</keyword>
<dbReference type="OrthoDB" id="5618772at2"/>
<dbReference type="RefSeq" id="WP_135277037.1">
    <property type="nucleotide sequence ID" value="NZ_PQVH01000008.1"/>
</dbReference>
<sequence length="896" mass="101204">MNPSLHSDISRHLDRDFSFKKHGNHLQQGECPSCKKKELYTFADAPWVLRCGRLNKCGAEFHIKDLYPDLFNNWSDRHKPTPAEPNASADAYMRDGRGFDISTIKGWYTQESFYDSEKKIGSATVRFQLPNGAFWERLIDKPQRFGSQKANFKGGYKGHWWKAPTLDLTDASVKQVWIVEGIFDSISHIQTGRAAVSAMSCNNYPELALKELAEQCQAAGRELPELVWALDDGAAGSKYIRKHVELSREQGWVARAAQIKNRNRKKLDWNDLYQLGKLDDKAIEEALYNGALLIAKSATDKALLIYNKTGEQSFFYGFINRMFWFQLDIDKYHKSYSAIEKESESANTALSPDEIKGKALLEAKSVYEIANCYPQALYYQANLLTDESWYYLRVDFPHDGSSIKNTFTGAQLSSSTEFKKRLLSIAPGAVFSGNASQLDRIIKDQLYNMKTVQTIDYIGYSKEHATYVFNDIAVQNGQVHPLNEEDFFDIGRLSIKSLSQSVTLNINTDAKEFNADWINLLWKCYQAKGIVTLAFWMGSLFAEQIRQHHKSYPFLEVVGDPGAGKSTLIEFLWKLLGRNDYEGFDPSKATLAARARNFSQVAGMPVVLIESDRGGEDKAHAKTFDWDELKTAYNGRSVRSRGVKNGGNETYEPPFRGAIVISQNATVSASDAMMQRICHIHCDVKSHTPAGKLAGEQLERTPVEELSGFLIKAITAETAIMAAFKEKSTSYEKTLQNIDGIKNLRIIKNHAQILALVDALSLVININDQMLEAARDEVVEMAVARQQSINADHPDVQAFWEAYEYLNGDDLEPRLNHSCDPALIAINLNHFVQVASEKKQQIPLLSDLKKLLKTSRKRKFVEAKAVSSAINREHNKHRGFDNPARPETVKCWIFEA</sequence>
<dbReference type="Pfam" id="PF13155">
    <property type="entry name" value="Toprim_2"/>
    <property type="match status" value="1"/>
</dbReference>
<gene>
    <name evidence="1" type="ORF">C3Y98_05180</name>
</gene>